<feature type="transmembrane region" description="Helical" evidence="2">
    <location>
        <begin position="206"/>
        <end position="229"/>
    </location>
</feature>
<dbReference type="AlphaFoldDB" id="A0A9Q4GJA3"/>
<feature type="region of interest" description="Disordered" evidence="1">
    <location>
        <begin position="92"/>
        <end position="145"/>
    </location>
</feature>
<protein>
    <submittedName>
        <fullName evidence="3">Uncharacterized protein</fullName>
    </submittedName>
</protein>
<feature type="compositionally biased region" description="Low complexity" evidence="1">
    <location>
        <begin position="93"/>
        <end position="115"/>
    </location>
</feature>
<sequence>MTTPRGRHARNDDDTVVSVTGVRLNTESFRVPTGAEFIAITHGAPTTSSWPPATDSPRAGVEPEPVDTDVSPQPAVTPSEVFRRRVLSHRAAAHPATVPASPATAPAARGAAPRVAESRMPSPRRTAPVPAPSPAGRSSHGHRRRGDAVGSFVSLWRLPSGTEPHLLRPTAQRQLTYWLFTTLACCVGLGIGLALLIHGLVDGMPYGTYLGCLLSTSALCLFFCANAFLRPGDVVR</sequence>
<reference evidence="3" key="1">
    <citation type="submission" date="2022-11" db="EMBL/GenBank/DDBJ databases">
        <title>Corynebacterium sp. isolated from Penguins.</title>
        <authorList>
            <person name="Sedlar K."/>
            <person name="Svec P."/>
        </authorList>
    </citation>
    <scope>NUCLEOTIDE SEQUENCE</scope>
    <source>
        <strain evidence="3">P7374</strain>
    </source>
</reference>
<gene>
    <name evidence="3" type="ORF">OS129_09940</name>
</gene>
<keyword evidence="2" id="KW-0812">Transmembrane</keyword>
<feature type="region of interest" description="Disordered" evidence="1">
    <location>
        <begin position="43"/>
        <end position="75"/>
    </location>
</feature>
<evidence type="ECO:0000313" key="3">
    <source>
        <dbReference type="EMBL" id="MCX7469191.1"/>
    </source>
</evidence>
<feature type="transmembrane region" description="Helical" evidence="2">
    <location>
        <begin position="175"/>
        <end position="200"/>
    </location>
</feature>
<organism evidence="3 4">
    <name type="scientific">Corynebacterium pygosceleis</name>
    <dbReference type="NCBI Taxonomy" id="2800406"/>
    <lineage>
        <taxon>Bacteria</taxon>
        <taxon>Bacillati</taxon>
        <taxon>Actinomycetota</taxon>
        <taxon>Actinomycetes</taxon>
        <taxon>Mycobacteriales</taxon>
        <taxon>Corynebacteriaceae</taxon>
        <taxon>Corynebacterium</taxon>
    </lineage>
</organism>
<accession>A0A9Q4GJA3</accession>
<evidence type="ECO:0000256" key="1">
    <source>
        <dbReference type="SAM" id="MobiDB-lite"/>
    </source>
</evidence>
<keyword evidence="2" id="KW-1133">Transmembrane helix</keyword>
<evidence type="ECO:0000256" key="2">
    <source>
        <dbReference type="SAM" id="Phobius"/>
    </source>
</evidence>
<comment type="caution">
    <text evidence="3">The sequence shown here is derived from an EMBL/GenBank/DDBJ whole genome shotgun (WGS) entry which is preliminary data.</text>
</comment>
<proteinExistence type="predicted"/>
<dbReference type="EMBL" id="JAPMKU010000005">
    <property type="protein sequence ID" value="MCX7469191.1"/>
    <property type="molecule type" value="Genomic_DNA"/>
</dbReference>
<name>A0A9Q4GJA3_9CORY</name>
<keyword evidence="2" id="KW-0472">Membrane</keyword>
<dbReference type="RefSeq" id="WP_200250472.1">
    <property type="nucleotide sequence ID" value="NZ_JAENIQ020000005.1"/>
</dbReference>
<dbReference type="Proteomes" id="UP001071478">
    <property type="component" value="Unassembled WGS sequence"/>
</dbReference>
<evidence type="ECO:0000313" key="4">
    <source>
        <dbReference type="Proteomes" id="UP001071478"/>
    </source>
</evidence>